<dbReference type="AlphaFoldDB" id="A0A1I0EDJ7"/>
<organism evidence="2 3">
    <name type="scientific">Nitrosospira multiformis</name>
    <dbReference type="NCBI Taxonomy" id="1231"/>
    <lineage>
        <taxon>Bacteria</taxon>
        <taxon>Pseudomonadati</taxon>
        <taxon>Pseudomonadota</taxon>
        <taxon>Betaproteobacteria</taxon>
        <taxon>Nitrosomonadales</taxon>
        <taxon>Nitrosomonadaceae</taxon>
        <taxon>Nitrosospira</taxon>
    </lineage>
</organism>
<keyword evidence="1" id="KW-1133">Transmembrane helix</keyword>
<gene>
    <name evidence="2" type="ORF">SAMN05216412_106133</name>
</gene>
<sequence>MWREGESFRYGIGKWESLASLKPFTGERMMKMTNDSRMQGLLPLLVLSTGLCFVSPAFAQLQRLYILDLKRNQLITLMPSEMTGNATGINNAGQVAWYTIKEYGHAFITGPDGVGRTDLKTLGGDSSATFGINDAGQVVGCSQTATGNLHAFITGPNGVGMTDLGTLGEHASYATSINNAGQVAGYTVKEYGHAFITGPNGAGMTHLESLPDGLATVAHDINDAGQVVGRGVRHAFITGPNGVGMTDLGTLGGDYSVAYGINDAGQVAGGSSTAAGYTHAFITGPNGVGMMDLGTLGGGYSIATDINDAGQVVGWSTMAAGDNHAFITGPNGIGMMDLNSLAWLPPGYVITGAISINDRGQVVVIADLPKPEAYMLIFAGLGLVGFLVWWQKSGSRA</sequence>
<protein>
    <submittedName>
        <fullName evidence="2">Probable extracellular repeat, HAF family</fullName>
    </submittedName>
</protein>
<dbReference type="Proteomes" id="UP000183339">
    <property type="component" value="Unassembled WGS sequence"/>
</dbReference>
<keyword evidence="1" id="KW-0472">Membrane</keyword>
<keyword evidence="1" id="KW-0812">Transmembrane</keyword>
<dbReference type="EMBL" id="FOHI01000006">
    <property type="protein sequence ID" value="SET43228.1"/>
    <property type="molecule type" value="Genomic_DNA"/>
</dbReference>
<proteinExistence type="predicted"/>
<evidence type="ECO:0000313" key="3">
    <source>
        <dbReference type="Proteomes" id="UP000183339"/>
    </source>
</evidence>
<dbReference type="InterPro" id="IPR014262">
    <property type="entry name" value="HAF_rpt"/>
</dbReference>
<accession>A0A1I0EDJ7</accession>
<reference evidence="2 3" key="1">
    <citation type="submission" date="2016-10" db="EMBL/GenBank/DDBJ databases">
        <authorList>
            <person name="de Groot N.N."/>
        </authorList>
    </citation>
    <scope>NUCLEOTIDE SEQUENCE [LARGE SCALE GENOMIC DNA]</scope>
    <source>
        <strain evidence="2 3">Nl7</strain>
    </source>
</reference>
<dbReference type="NCBIfam" id="TIGR02913">
    <property type="entry name" value="HAF_rpt"/>
    <property type="match status" value="4"/>
</dbReference>
<feature type="transmembrane region" description="Helical" evidence="1">
    <location>
        <begin position="373"/>
        <end position="390"/>
    </location>
</feature>
<evidence type="ECO:0000313" key="2">
    <source>
        <dbReference type="EMBL" id="SET43228.1"/>
    </source>
</evidence>
<evidence type="ECO:0000256" key="1">
    <source>
        <dbReference type="SAM" id="Phobius"/>
    </source>
</evidence>
<name>A0A1I0EDJ7_9PROT</name>